<feature type="region of interest" description="Disordered" evidence="3">
    <location>
        <begin position="275"/>
        <end position="363"/>
    </location>
</feature>
<feature type="compositionally biased region" description="Polar residues" evidence="3">
    <location>
        <begin position="244"/>
        <end position="261"/>
    </location>
</feature>
<reference evidence="4" key="3">
    <citation type="submission" date="2025-08" db="UniProtKB">
        <authorList>
            <consortium name="Ensembl"/>
        </authorList>
    </citation>
    <scope>IDENTIFICATION</scope>
    <source>
        <strain evidence="4">HSOK</strain>
    </source>
</reference>
<dbReference type="Proteomes" id="UP000265200">
    <property type="component" value="Chromosome 1"/>
</dbReference>
<accession>A0A3P9IIZ1</accession>
<name>A0A3P9IIZ1_ORYLA</name>
<evidence type="ECO:0000256" key="1">
    <source>
        <dbReference type="ARBA" id="ARBA00004123"/>
    </source>
</evidence>
<feature type="region of interest" description="Disordered" evidence="3">
    <location>
        <begin position="887"/>
        <end position="907"/>
    </location>
</feature>
<dbReference type="InterPro" id="IPR052082">
    <property type="entry name" value="Myelin_sheath_structural"/>
</dbReference>
<feature type="compositionally biased region" description="Polar residues" evidence="3">
    <location>
        <begin position="176"/>
        <end position="189"/>
    </location>
</feature>
<feature type="region of interest" description="Disordered" evidence="3">
    <location>
        <begin position="158"/>
        <end position="189"/>
    </location>
</feature>
<protein>
    <recommendedName>
        <fullName evidence="6">PDZ domain-containing protein</fullName>
    </recommendedName>
</protein>
<dbReference type="Ensembl" id="ENSORLT00015035723.1">
    <property type="protein sequence ID" value="ENSORLP00015019790.1"/>
    <property type="gene ID" value="ENSORLG00015020863.1"/>
</dbReference>
<reference evidence="4 5" key="2">
    <citation type="submission" date="2017-04" db="EMBL/GenBank/DDBJ databases">
        <title>CpG methylation of centromeres and impact of large insertions on vertebrate speciation.</title>
        <authorList>
            <person name="Ichikawa K."/>
            <person name="Yoshimura J."/>
            <person name="Morishita S."/>
        </authorList>
    </citation>
    <scope>NUCLEOTIDE SEQUENCE</scope>
    <source>
        <strain evidence="4 5">HSOK</strain>
    </source>
</reference>
<organism evidence="4 5">
    <name type="scientific">Oryzias latipes</name>
    <name type="common">Japanese rice fish</name>
    <name type="synonym">Japanese killifish</name>
    <dbReference type="NCBI Taxonomy" id="8090"/>
    <lineage>
        <taxon>Eukaryota</taxon>
        <taxon>Metazoa</taxon>
        <taxon>Chordata</taxon>
        <taxon>Craniata</taxon>
        <taxon>Vertebrata</taxon>
        <taxon>Euteleostomi</taxon>
        <taxon>Actinopterygii</taxon>
        <taxon>Neopterygii</taxon>
        <taxon>Teleostei</taxon>
        <taxon>Neoteleostei</taxon>
        <taxon>Acanthomorphata</taxon>
        <taxon>Ovalentaria</taxon>
        <taxon>Atherinomorphae</taxon>
        <taxon>Beloniformes</taxon>
        <taxon>Adrianichthyidae</taxon>
        <taxon>Oryziinae</taxon>
        <taxon>Oryzias</taxon>
    </lineage>
</organism>
<keyword evidence="2" id="KW-0539">Nucleus</keyword>
<proteinExistence type="predicted"/>
<comment type="subcellular location">
    <subcellularLocation>
        <location evidence="1">Nucleus</location>
    </subcellularLocation>
</comment>
<evidence type="ECO:0000313" key="5">
    <source>
        <dbReference type="Proteomes" id="UP000265200"/>
    </source>
</evidence>
<feature type="compositionally biased region" description="Polar residues" evidence="3">
    <location>
        <begin position="337"/>
        <end position="351"/>
    </location>
</feature>
<dbReference type="PANTHER" id="PTHR23348">
    <property type="entry name" value="PERIAXIN/AHNAK"/>
    <property type="match status" value="1"/>
</dbReference>
<evidence type="ECO:0000313" key="4">
    <source>
        <dbReference type="Ensembl" id="ENSORLP00015019790.1"/>
    </source>
</evidence>
<feature type="region of interest" description="Disordered" evidence="3">
    <location>
        <begin position="236"/>
        <end position="261"/>
    </location>
</feature>
<dbReference type="PANTHER" id="PTHR23348:SF41">
    <property type="entry name" value="NEUROBLAST DIFFERENTIATION-ASSOCIATED PROTEIN AHNAK"/>
    <property type="match status" value="1"/>
</dbReference>
<evidence type="ECO:0000256" key="3">
    <source>
        <dbReference type="SAM" id="MobiDB-lite"/>
    </source>
</evidence>
<evidence type="ECO:0000256" key="2">
    <source>
        <dbReference type="ARBA" id="ARBA00023242"/>
    </source>
</evidence>
<sequence>MFWQPRHRRGRSLSEALTLEQLEEGGVFVSSISNPKHSQGLKEGDEIMGATINFDQLSKEEVLKVLKLMEPFEDKIQVHTRSNLSKSLGNLDECTRDPEKMLTDSYSKLYKTKIKKFLKDDLPSAEGSIGSDKSTVSAASKVKPKNYTELPRLGVDFGLAKSKTPNKDANADSTDDTSMNLPSPSLGFNNGSQSYIKEPRLELNTPTTFPEGPTVKTVSDPKVDLDLDVGVPMVGTDLNRGEIPTTNTNSPQLNIEGTSPLSKVPKFNFPKLSLSGPSLNGPEGQISLPGVATKEEPSGKLSLKKSKRLKHPDLNLDDPSSFVESLRRKSGDLDLDSPSNGLPNQEFSVKTQGGVKGPEKKATDLSRIKGPSKKYKPPKFEMPKFDLPDIPIPDLEEDFKLLNTPDKGIAYPDAELDIQVPSGKVSHPDVNLKMPELQGPDWDVNGPSGKLKMPKMNLSGTLPKGPNLDADLTSPDFNLNAPKVKGGINTPDVDLPNVDLKSTKLDMKTPDGNIGSPKGKFKFPKMKMPKFNLPTYKSPEVDAKLHHPDFNVNAPNLDLRGPKADLDADVSSPSWKFKKPNLDLPEFDVSGPKVKGGIDAPDIKLPKVDPKNPKLDLNAPDVNLKMPELQGPDWDVNGPSGKLKMPKMNLSGTLPKGPNLDADLTSPDFNLKAPKVKGGINTPDVDLPNVDLKSTKLDMKTPDGNIGSPKGKFKFPKMKMPKFNLPTYKGPEVDAKLDHPDFNVNGPNLNLRGPKANLDADVSAPSGKFKKPNFDLPEFDVSGPKVKGGIDAPDIKLPKMDPKNPKLDFNAPDVNLKMPELQGPDWDVNGPSGKLKMPKMNLSGTLPKGPNLDADLTSPDFNLKAPKVKGGINTPDVDLPNVDLKSTKLDMKTPDGNIGSPKGKFKFPKMKMPNFNLPTFKGPEGDAKLDHPDFNVNAPNLDLRGPKADLDADVSSPSWKFKKPNFDLPEFDVSGPKVKGGIDAPDIKLSKVDLKTPKLDLNAPDVNLDMPSGNLKMPELQGPDWDVNGPSGKLKMPKMNLSGTLPKGPNLDADLTSSDFNLKAPKVKGGINTPDMDLPLDHKGPNFGANLPGVSTASPKAKLKMPKVGLSSMKGQEIDGNFDRAGLPNADLKHSKKGFEVPEVNFGKPSRKLKMPDIGFSKPKFDSPDLELNSPSLKAKIPKDSNMKLSSDFQTPDLNLKIPKGSSESPKLGLPDVDLKAPKMDISTPDVDVGVPDIQPKMPKMKMLKDMNGPDITVPNGDVFEPKLKGRGALDLHGTQVKGPRLDNQDKQPDFQMWGDMGQPSINFTSSKMKDFRGPNPGMNFPSADVRGSHPDLKLADRKFKLPSFKMPQYGGTNIPNMGCDIDFGESLQPKTLSPPNATLNTRSGTMKGNLTGPRVTPPNMVYNMPKAVIPNSQPHYRSSGLDLDYPPTIFQRPPDKMYPNVSVTRPGLDIDPGVRLRTDRKASRSNVRSSYPAANAALHPHMDGRRLDLNIDDFTGKDHVLRARGSNLDLYGKHDYGQMIPTSQVYADTRDYRKPRAMPDGGFGLPALSHNSQKVPPHSSDGYLVTVFPNQTPNSKMQNLKYNSPKRQSFLPGNLDLEVPYQNNPKGSTFFFSNVV</sequence>
<evidence type="ECO:0008006" key="6">
    <source>
        <dbReference type="Google" id="ProtNLM"/>
    </source>
</evidence>
<feature type="compositionally biased region" description="Polar residues" evidence="3">
    <location>
        <begin position="1377"/>
        <end position="1393"/>
    </location>
</feature>
<reference key="1">
    <citation type="journal article" date="2007" name="Nature">
        <title>The medaka draft genome and insights into vertebrate genome evolution.</title>
        <authorList>
            <person name="Kasahara M."/>
            <person name="Naruse K."/>
            <person name="Sasaki S."/>
            <person name="Nakatani Y."/>
            <person name="Qu W."/>
            <person name="Ahsan B."/>
            <person name="Yamada T."/>
            <person name="Nagayasu Y."/>
            <person name="Doi K."/>
            <person name="Kasai Y."/>
            <person name="Jindo T."/>
            <person name="Kobayashi D."/>
            <person name="Shimada A."/>
            <person name="Toyoda A."/>
            <person name="Kuroki Y."/>
            <person name="Fujiyama A."/>
            <person name="Sasaki T."/>
            <person name="Shimizu A."/>
            <person name="Asakawa S."/>
            <person name="Shimizu N."/>
            <person name="Hashimoto S."/>
            <person name="Yang J."/>
            <person name="Lee Y."/>
            <person name="Matsushima K."/>
            <person name="Sugano S."/>
            <person name="Sakaizumi M."/>
            <person name="Narita T."/>
            <person name="Ohishi K."/>
            <person name="Haga S."/>
            <person name="Ohta F."/>
            <person name="Nomoto H."/>
            <person name="Nogata K."/>
            <person name="Morishita T."/>
            <person name="Endo T."/>
            <person name="Shin-I T."/>
            <person name="Takeda H."/>
            <person name="Morishita S."/>
            <person name="Kohara Y."/>
        </authorList>
    </citation>
    <scope>NUCLEOTIDE SEQUENCE [LARGE SCALE GENOMIC DNA]</scope>
    <source>
        <strain>Hd-rR</strain>
    </source>
</reference>
<dbReference type="GO" id="GO:0005634">
    <property type="term" value="C:nucleus"/>
    <property type="evidence" value="ECO:0007669"/>
    <property type="project" value="UniProtKB-SubCell"/>
</dbReference>
<reference evidence="4" key="4">
    <citation type="submission" date="2025-09" db="UniProtKB">
        <authorList>
            <consortium name="Ensembl"/>
        </authorList>
    </citation>
    <scope>IDENTIFICATION</scope>
    <source>
        <strain evidence="4">HSOK</strain>
    </source>
</reference>
<feature type="region of interest" description="Disordered" evidence="3">
    <location>
        <begin position="1377"/>
        <end position="1403"/>
    </location>
</feature>